<evidence type="ECO:0000313" key="1">
    <source>
        <dbReference type="EMBL" id="AVM52711.1"/>
    </source>
</evidence>
<name>A0ABM6T7D8_9BACE</name>
<sequence length="59" mass="7135">MDLRIKKYAYVYTILNVQSYKFCLFVHTFIYNKLGIIKKGDTRHRFAAFLNKHLFCLTK</sequence>
<gene>
    <name evidence="1" type="ORF">C4H11_07000</name>
</gene>
<protein>
    <submittedName>
        <fullName evidence="1">Uncharacterized protein</fullName>
    </submittedName>
</protein>
<keyword evidence="2" id="KW-1185">Reference proteome</keyword>
<evidence type="ECO:0000313" key="2">
    <source>
        <dbReference type="Proteomes" id="UP000238304"/>
    </source>
</evidence>
<reference evidence="1 2" key="1">
    <citation type="submission" date="2018-02" db="EMBL/GenBank/DDBJ databases">
        <authorList>
            <person name="Holder M.E."/>
            <person name="Ajami N.J."/>
            <person name="Petrosino J.F."/>
        </authorList>
    </citation>
    <scope>NUCLEOTIDE SEQUENCE [LARGE SCALE GENOMIC DNA]</scope>
    <source>
        <strain evidence="1 2">ATCC 33285</strain>
    </source>
</reference>
<dbReference type="Proteomes" id="UP000238304">
    <property type="component" value="Chromosome"/>
</dbReference>
<organism evidence="1 2">
    <name type="scientific">Bacteroides zoogleoformans</name>
    <dbReference type="NCBI Taxonomy" id="28119"/>
    <lineage>
        <taxon>Bacteria</taxon>
        <taxon>Pseudomonadati</taxon>
        <taxon>Bacteroidota</taxon>
        <taxon>Bacteroidia</taxon>
        <taxon>Bacteroidales</taxon>
        <taxon>Bacteroidaceae</taxon>
        <taxon>Bacteroides</taxon>
    </lineage>
</organism>
<accession>A0ABM6T7D8</accession>
<proteinExistence type="predicted"/>
<dbReference type="EMBL" id="CP027231">
    <property type="protein sequence ID" value="AVM52711.1"/>
    <property type="molecule type" value="Genomic_DNA"/>
</dbReference>